<dbReference type="EMBL" id="CAJVQB010001578">
    <property type="protein sequence ID" value="CAG8541538.1"/>
    <property type="molecule type" value="Genomic_DNA"/>
</dbReference>
<comment type="caution">
    <text evidence="1">The sequence shown here is derived from an EMBL/GenBank/DDBJ whole genome shotgun (WGS) entry which is preliminary data.</text>
</comment>
<name>A0ABM8W6Y1_GIGMA</name>
<protein>
    <submittedName>
        <fullName evidence="1">13514_t:CDS:1</fullName>
    </submittedName>
</protein>
<organism evidence="1 2">
    <name type="scientific">Gigaspora margarita</name>
    <dbReference type="NCBI Taxonomy" id="4874"/>
    <lineage>
        <taxon>Eukaryota</taxon>
        <taxon>Fungi</taxon>
        <taxon>Fungi incertae sedis</taxon>
        <taxon>Mucoromycota</taxon>
        <taxon>Glomeromycotina</taxon>
        <taxon>Glomeromycetes</taxon>
        <taxon>Diversisporales</taxon>
        <taxon>Gigasporaceae</taxon>
        <taxon>Gigaspora</taxon>
    </lineage>
</organism>
<evidence type="ECO:0000313" key="2">
    <source>
        <dbReference type="Proteomes" id="UP000789901"/>
    </source>
</evidence>
<feature type="non-terminal residue" evidence="1">
    <location>
        <position position="87"/>
    </location>
</feature>
<proteinExistence type="predicted"/>
<evidence type="ECO:0000313" key="1">
    <source>
        <dbReference type="EMBL" id="CAG8541538.1"/>
    </source>
</evidence>
<accession>A0ABM8W6Y1</accession>
<reference evidence="1 2" key="1">
    <citation type="submission" date="2021-06" db="EMBL/GenBank/DDBJ databases">
        <authorList>
            <person name="Kallberg Y."/>
            <person name="Tangrot J."/>
            <person name="Rosling A."/>
        </authorList>
    </citation>
    <scope>NUCLEOTIDE SEQUENCE [LARGE SCALE GENOMIC DNA]</scope>
    <source>
        <strain evidence="1 2">120-4 pot B 10/14</strain>
    </source>
</reference>
<dbReference type="Proteomes" id="UP000789901">
    <property type="component" value="Unassembled WGS sequence"/>
</dbReference>
<keyword evidence="2" id="KW-1185">Reference proteome</keyword>
<sequence>MQDFYGFKNEYEKSLIELENKKKLKPISFSLFMPWGAVNDGTKTIVAKQESDIDQDDRQLWSHGWLINKQTNLCLEMESGKSPQKQK</sequence>
<gene>
    <name evidence="1" type="ORF">GMARGA_LOCUS4106</name>
</gene>